<reference evidence="3" key="1">
    <citation type="journal article" date="2024" name="IScience">
        <title>Strigolactones Initiate the Formation of Haustorium-like Structures in Castilleja.</title>
        <authorList>
            <person name="Buerger M."/>
            <person name="Peterson D."/>
            <person name="Chory J."/>
        </authorList>
    </citation>
    <scope>NUCLEOTIDE SEQUENCE [LARGE SCALE GENOMIC DNA]</scope>
</reference>
<keyword evidence="3" id="KW-1185">Reference proteome</keyword>
<evidence type="ECO:0000313" key="3">
    <source>
        <dbReference type="Proteomes" id="UP001632038"/>
    </source>
</evidence>
<proteinExistence type="predicted"/>
<gene>
    <name evidence="2" type="ORF">CASFOL_030586</name>
</gene>
<feature type="compositionally biased region" description="Polar residues" evidence="1">
    <location>
        <begin position="64"/>
        <end position="74"/>
    </location>
</feature>
<dbReference type="PANTHER" id="PTHR48145:SF5">
    <property type="entry name" value="NUCLEAR ENVELOPE-ASSOCIATED PROTEIN 2"/>
    <property type="match status" value="1"/>
</dbReference>
<dbReference type="Proteomes" id="UP001632038">
    <property type="component" value="Unassembled WGS sequence"/>
</dbReference>
<name>A0ABD3C6D2_9LAMI</name>
<evidence type="ECO:0000313" key="2">
    <source>
        <dbReference type="EMBL" id="KAL3625132.1"/>
    </source>
</evidence>
<accession>A0ABD3C6D2</accession>
<protein>
    <submittedName>
        <fullName evidence="2">Uncharacterized protein</fullName>
    </submittedName>
</protein>
<feature type="region of interest" description="Disordered" evidence="1">
    <location>
        <begin position="61"/>
        <end position="84"/>
    </location>
</feature>
<dbReference type="InterPro" id="IPR049932">
    <property type="entry name" value="NEAP1-4"/>
</dbReference>
<dbReference type="AlphaFoldDB" id="A0ABD3C6D2"/>
<sequence length="84" mass="9563">MDLAEKKQNFRRNVVSLAAELKEVRGRLSFVANETLIRQEAENKVTKMEKEVSRLEKSLEERNLQIQSSTSDRLTANGVASDIN</sequence>
<evidence type="ECO:0000256" key="1">
    <source>
        <dbReference type="SAM" id="MobiDB-lite"/>
    </source>
</evidence>
<dbReference type="PANTHER" id="PTHR48145">
    <property type="entry name" value="NUCLEAR ENVELOPE-ASSOCIATED PROTEIN 1"/>
    <property type="match status" value="1"/>
</dbReference>
<organism evidence="2 3">
    <name type="scientific">Castilleja foliolosa</name>
    <dbReference type="NCBI Taxonomy" id="1961234"/>
    <lineage>
        <taxon>Eukaryota</taxon>
        <taxon>Viridiplantae</taxon>
        <taxon>Streptophyta</taxon>
        <taxon>Embryophyta</taxon>
        <taxon>Tracheophyta</taxon>
        <taxon>Spermatophyta</taxon>
        <taxon>Magnoliopsida</taxon>
        <taxon>eudicotyledons</taxon>
        <taxon>Gunneridae</taxon>
        <taxon>Pentapetalae</taxon>
        <taxon>asterids</taxon>
        <taxon>lamiids</taxon>
        <taxon>Lamiales</taxon>
        <taxon>Orobanchaceae</taxon>
        <taxon>Pedicularideae</taxon>
        <taxon>Castillejinae</taxon>
        <taxon>Castilleja</taxon>
    </lineage>
</organism>
<comment type="caution">
    <text evidence="2">The sequence shown here is derived from an EMBL/GenBank/DDBJ whole genome shotgun (WGS) entry which is preliminary data.</text>
</comment>
<dbReference type="EMBL" id="JAVIJP010000052">
    <property type="protein sequence ID" value="KAL3625132.1"/>
    <property type="molecule type" value="Genomic_DNA"/>
</dbReference>